<keyword evidence="3" id="KW-0963">Cytoplasm</keyword>
<evidence type="ECO:0000256" key="2">
    <source>
        <dbReference type="ARBA" id="ARBA00023186"/>
    </source>
</evidence>
<dbReference type="RefSeq" id="WP_275423550.1">
    <property type="nucleotide sequence ID" value="NZ_BOOK01000004.1"/>
</dbReference>
<comment type="similarity">
    <text evidence="3">Belongs to the UreF family.</text>
</comment>
<keyword evidence="1 3" id="KW-0996">Nickel insertion</keyword>
<proteinExistence type="inferred from homology"/>
<dbReference type="Pfam" id="PF01730">
    <property type="entry name" value="UreF"/>
    <property type="match status" value="1"/>
</dbReference>
<accession>A0A8J3WRV3</accession>
<dbReference type="EMBL" id="BOOK01000004">
    <property type="protein sequence ID" value="GIH98537.1"/>
    <property type="molecule type" value="Genomic_DNA"/>
</dbReference>
<dbReference type="GO" id="GO:0016151">
    <property type="term" value="F:nickel cation binding"/>
    <property type="evidence" value="ECO:0007669"/>
    <property type="project" value="UniProtKB-UniRule"/>
</dbReference>
<comment type="caution">
    <text evidence="5">The sequence shown here is derived from an EMBL/GenBank/DDBJ whole genome shotgun (WGS) entry which is preliminary data.</text>
</comment>
<feature type="compositionally biased region" description="Basic and acidic residues" evidence="4">
    <location>
        <begin position="109"/>
        <end position="119"/>
    </location>
</feature>
<dbReference type="InterPro" id="IPR038277">
    <property type="entry name" value="UreF_sf"/>
</dbReference>
<sequence length="337" mass="33015">MSSIPCPGEPPAGSPSLNAALLLLTDSRLPAGGHGHSGGAEAAIAAGAVHDLPTLAAFLRGRLATSGLVAACLAAAACALATSAAGSGTAGGTAGEGRDRTAPDAAGLSEERPGGRAEPDVIDLGGEHPGGWAELDAEADARTASPAQREASRVQGRLLLRTARRIWPAPVLDELAEAVPHGAHHPVALGAAAGVTGCTPQEAALAAAYTAVTGPATAAVRLLGLDPVEVHRLLADLAPDLERIAATAACLPPIPAPPAAPVSPDPAAGSLPAAPPSPPHRPLPSSQDPAAGSLPAASASPEPPGGSPWAALPAHAAPALDLLAERHLRAGLRLFVS</sequence>
<dbReference type="PANTHER" id="PTHR33620">
    <property type="entry name" value="UREASE ACCESSORY PROTEIN F"/>
    <property type="match status" value="1"/>
</dbReference>
<evidence type="ECO:0000313" key="5">
    <source>
        <dbReference type="EMBL" id="GIH98537.1"/>
    </source>
</evidence>
<keyword evidence="2 3" id="KW-0143">Chaperone</keyword>
<evidence type="ECO:0000256" key="3">
    <source>
        <dbReference type="HAMAP-Rule" id="MF_01385"/>
    </source>
</evidence>
<gene>
    <name evidence="3" type="primary">ureF</name>
    <name evidence="5" type="ORF">Pta02_05460</name>
</gene>
<organism evidence="5 6">
    <name type="scientific">Planobispora takensis</name>
    <dbReference type="NCBI Taxonomy" id="1367882"/>
    <lineage>
        <taxon>Bacteria</taxon>
        <taxon>Bacillati</taxon>
        <taxon>Actinomycetota</taxon>
        <taxon>Actinomycetes</taxon>
        <taxon>Streptosporangiales</taxon>
        <taxon>Streptosporangiaceae</taxon>
        <taxon>Planobispora</taxon>
    </lineage>
</organism>
<feature type="compositionally biased region" description="Low complexity" evidence="4">
    <location>
        <begin position="283"/>
        <end position="300"/>
    </location>
</feature>
<dbReference type="AlphaFoldDB" id="A0A8J3WRV3"/>
<feature type="compositionally biased region" description="Pro residues" evidence="4">
    <location>
        <begin position="273"/>
        <end position="282"/>
    </location>
</feature>
<evidence type="ECO:0000313" key="6">
    <source>
        <dbReference type="Proteomes" id="UP000634476"/>
    </source>
</evidence>
<dbReference type="PANTHER" id="PTHR33620:SF1">
    <property type="entry name" value="UREASE ACCESSORY PROTEIN F"/>
    <property type="match status" value="1"/>
</dbReference>
<dbReference type="InterPro" id="IPR002639">
    <property type="entry name" value="UreF"/>
</dbReference>
<evidence type="ECO:0000256" key="1">
    <source>
        <dbReference type="ARBA" id="ARBA00022988"/>
    </source>
</evidence>
<keyword evidence="6" id="KW-1185">Reference proteome</keyword>
<protein>
    <recommendedName>
        <fullName evidence="3">Urease accessory protein UreF</fullName>
    </recommendedName>
</protein>
<reference evidence="5" key="1">
    <citation type="submission" date="2021-01" db="EMBL/GenBank/DDBJ databases">
        <title>Whole genome shotgun sequence of Planobispora takensis NBRC 109077.</title>
        <authorList>
            <person name="Komaki H."/>
            <person name="Tamura T."/>
        </authorList>
    </citation>
    <scope>NUCLEOTIDE SEQUENCE</scope>
    <source>
        <strain evidence="5">NBRC 109077</strain>
    </source>
</reference>
<dbReference type="Proteomes" id="UP000634476">
    <property type="component" value="Unassembled WGS sequence"/>
</dbReference>
<comment type="function">
    <text evidence="3">Required for maturation of urease via the functional incorporation of the urease nickel metallocenter.</text>
</comment>
<feature type="region of interest" description="Disordered" evidence="4">
    <location>
        <begin position="86"/>
        <end position="131"/>
    </location>
</feature>
<dbReference type="Gene3D" id="1.10.4190.10">
    <property type="entry name" value="Urease accessory protein UreF"/>
    <property type="match status" value="1"/>
</dbReference>
<dbReference type="GO" id="GO:0005737">
    <property type="term" value="C:cytoplasm"/>
    <property type="evidence" value="ECO:0007669"/>
    <property type="project" value="UniProtKB-SubCell"/>
</dbReference>
<name>A0A8J3WRV3_9ACTN</name>
<comment type="subunit">
    <text evidence="3">UreD, UreF and UreG form a complex that acts as a GTP-hydrolysis-dependent molecular chaperone, activating the urease apoprotein by helping to assemble the nickel containing metallocenter of UreC. The UreE protein probably delivers the nickel.</text>
</comment>
<comment type="subcellular location">
    <subcellularLocation>
        <location evidence="3">Cytoplasm</location>
    </subcellularLocation>
</comment>
<evidence type="ECO:0000256" key="4">
    <source>
        <dbReference type="SAM" id="MobiDB-lite"/>
    </source>
</evidence>
<dbReference type="HAMAP" id="MF_01385">
    <property type="entry name" value="UreF"/>
    <property type="match status" value="1"/>
</dbReference>
<feature type="region of interest" description="Disordered" evidence="4">
    <location>
        <begin position="260"/>
        <end position="310"/>
    </location>
</feature>